<accession>A0ABU6ZGR3</accession>
<sequence>MEPPNQQDPNAEPQVPRQCFRRRYPEADYYEEKNKDKLRNDTYKKAIDCHADKIKDKVVLDLGCGTGILSILCAKAGASKVYAVDVGTDIAGQVEHIVEANNKSHVIVVWRGSFEDFDIAEREGVDVIVSEWMGQMLLGEEMLLKVITARDRWLKPEGLILPSSGTLFMAPFTNSNQYREKVAFWQNVAGIDMSAMIPFTEQNAFHLPNVDRIRNGYLLANPAEVKHINCYSITTPELISMSISFPMTALRRGVVHGFAFWFDAEFTGLRDEEEQRSALDLMDEVPVLCTGPSLPSTHWEQTLIYFPAPVTLEKGKSLTGSVTLTQPAQHKWHMDIQLVYRSNRGNLVSDKRVELFSR</sequence>
<dbReference type="PANTHER" id="PTHR11006">
    <property type="entry name" value="PROTEIN ARGININE N-METHYLTRANSFERASE"/>
    <property type="match status" value="1"/>
</dbReference>
<keyword evidence="1 4" id="KW-0489">Methyltransferase</keyword>
<evidence type="ECO:0000256" key="4">
    <source>
        <dbReference type="PROSITE-ProRule" id="PRU01015"/>
    </source>
</evidence>
<dbReference type="InterPro" id="IPR025799">
    <property type="entry name" value="Arg_MeTrfase"/>
</dbReference>
<keyword evidence="8" id="KW-1185">Reference proteome</keyword>
<evidence type="ECO:0000256" key="3">
    <source>
        <dbReference type="ARBA" id="ARBA00022691"/>
    </source>
</evidence>
<evidence type="ECO:0000259" key="6">
    <source>
        <dbReference type="Pfam" id="PF22528"/>
    </source>
</evidence>
<dbReference type="SUPFAM" id="SSF53335">
    <property type="entry name" value="S-adenosyl-L-methionine-dependent methyltransferases"/>
    <property type="match status" value="1"/>
</dbReference>
<dbReference type="CDD" id="cd02440">
    <property type="entry name" value="AdoMet_MTases"/>
    <property type="match status" value="1"/>
</dbReference>
<comment type="caution">
    <text evidence="7">The sequence shown here is derived from an EMBL/GenBank/DDBJ whole genome shotgun (WGS) entry which is preliminary data.</text>
</comment>
<dbReference type="Pfam" id="PF22528">
    <property type="entry name" value="PRMT_C"/>
    <property type="match status" value="1"/>
</dbReference>
<dbReference type="EMBL" id="JASCZI010272226">
    <property type="protein sequence ID" value="MED6221135.1"/>
    <property type="molecule type" value="Genomic_DNA"/>
</dbReference>
<evidence type="ECO:0000259" key="5">
    <source>
        <dbReference type="Pfam" id="PF13649"/>
    </source>
</evidence>
<name>A0ABU6ZGR3_9FABA</name>
<dbReference type="Gene3D" id="2.70.160.11">
    <property type="entry name" value="Hnrnp arginine n-methyltransferase1"/>
    <property type="match status" value="1"/>
</dbReference>
<keyword evidence="3 4" id="KW-0949">S-adenosyl-L-methionine</keyword>
<evidence type="ECO:0000313" key="8">
    <source>
        <dbReference type="Proteomes" id="UP001341840"/>
    </source>
</evidence>
<dbReference type="InterPro" id="IPR041698">
    <property type="entry name" value="Methyltransf_25"/>
</dbReference>
<feature type="domain" description="Methyltransferase" evidence="5">
    <location>
        <begin position="59"/>
        <end position="158"/>
    </location>
</feature>
<dbReference type="Proteomes" id="UP001341840">
    <property type="component" value="Unassembled WGS sequence"/>
</dbReference>
<dbReference type="PANTHER" id="PTHR11006:SF73">
    <property type="entry name" value="PROTEIN ARGININE N-METHYLTRANSFERASE 6"/>
    <property type="match status" value="1"/>
</dbReference>
<feature type="domain" description="Protein arginine N-methyltransferase" evidence="6">
    <location>
        <begin position="164"/>
        <end position="342"/>
    </location>
</feature>
<gene>
    <name evidence="7" type="ORF">PIB30_051557</name>
</gene>
<dbReference type="Gene3D" id="3.40.50.150">
    <property type="entry name" value="Vaccinia Virus protein VP39"/>
    <property type="match status" value="1"/>
</dbReference>
<organism evidence="7 8">
    <name type="scientific">Stylosanthes scabra</name>
    <dbReference type="NCBI Taxonomy" id="79078"/>
    <lineage>
        <taxon>Eukaryota</taxon>
        <taxon>Viridiplantae</taxon>
        <taxon>Streptophyta</taxon>
        <taxon>Embryophyta</taxon>
        <taxon>Tracheophyta</taxon>
        <taxon>Spermatophyta</taxon>
        <taxon>Magnoliopsida</taxon>
        <taxon>eudicotyledons</taxon>
        <taxon>Gunneridae</taxon>
        <taxon>Pentapetalae</taxon>
        <taxon>rosids</taxon>
        <taxon>fabids</taxon>
        <taxon>Fabales</taxon>
        <taxon>Fabaceae</taxon>
        <taxon>Papilionoideae</taxon>
        <taxon>50 kb inversion clade</taxon>
        <taxon>dalbergioids sensu lato</taxon>
        <taxon>Dalbergieae</taxon>
        <taxon>Pterocarpus clade</taxon>
        <taxon>Stylosanthes</taxon>
    </lineage>
</organism>
<evidence type="ECO:0000256" key="2">
    <source>
        <dbReference type="ARBA" id="ARBA00022679"/>
    </source>
</evidence>
<evidence type="ECO:0000313" key="7">
    <source>
        <dbReference type="EMBL" id="MED6221135.1"/>
    </source>
</evidence>
<protein>
    <submittedName>
        <fullName evidence="7">Uncharacterized protein</fullName>
    </submittedName>
</protein>
<dbReference type="InterPro" id="IPR029063">
    <property type="entry name" value="SAM-dependent_MTases_sf"/>
</dbReference>
<dbReference type="InterPro" id="IPR055135">
    <property type="entry name" value="PRMT_dom"/>
</dbReference>
<evidence type="ECO:0000256" key="1">
    <source>
        <dbReference type="ARBA" id="ARBA00022603"/>
    </source>
</evidence>
<dbReference type="PROSITE" id="PS51678">
    <property type="entry name" value="SAM_MT_PRMT"/>
    <property type="match status" value="1"/>
</dbReference>
<proteinExistence type="predicted"/>
<dbReference type="Pfam" id="PF13649">
    <property type="entry name" value="Methyltransf_25"/>
    <property type="match status" value="1"/>
</dbReference>
<keyword evidence="2 4" id="KW-0808">Transferase</keyword>
<reference evidence="7 8" key="1">
    <citation type="journal article" date="2023" name="Plants (Basel)">
        <title>Bridging the Gap: Combining Genomics and Transcriptomics Approaches to Understand Stylosanthes scabra, an Orphan Legume from the Brazilian Caatinga.</title>
        <authorList>
            <person name="Ferreira-Neto J.R.C."/>
            <person name="da Silva M.D."/>
            <person name="Binneck E."/>
            <person name="de Melo N.F."/>
            <person name="da Silva R.H."/>
            <person name="de Melo A.L.T.M."/>
            <person name="Pandolfi V."/>
            <person name="Bustamante F.O."/>
            <person name="Brasileiro-Vidal A.C."/>
            <person name="Benko-Iseppon A.M."/>
        </authorList>
    </citation>
    <scope>NUCLEOTIDE SEQUENCE [LARGE SCALE GENOMIC DNA]</scope>
    <source>
        <tissue evidence="7">Leaves</tissue>
    </source>
</reference>